<feature type="region of interest" description="Disordered" evidence="1">
    <location>
        <begin position="1"/>
        <end position="22"/>
    </location>
</feature>
<dbReference type="EMBL" id="SDMP01000005">
    <property type="protein sequence ID" value="RYR59261.1"/>
    <property type="molecule type" value="Genomic_DNA"/>
</dbReference>
<evidence type="ECO:0000256" key="1">
    <source>
        <dbReference type="SAM" id="MobiDB-lite"/>
    </source>
</evidence>
<dbReference type="AlphaFoldDB" id="A0A445D877"/>
<comment type="caution">
    <text evidence="2">The sequence shown here is derived from an EMBL/GenBank/DDBJ whole genome shotgun (WGS) entry which is preliminary data.</text>
</comment>
<feature type="region of interest" description="Disordered" evidence="1">
    <location>
        <begin position="63"/>
        <end position="91"/>
    </location>
</feature>
<feature type="compositionally biased region" description="Low complexity" evidence="1">
    <location>
        <begin position="66"/>
        <end position="87"/>
    </location>
</feature>
<feature type="compositionally biased region" description="Basic residues" evidence="1">
    <location>
        <begin position="7"/>
        <end position="21"/>
    </location>
</feature>
<dbReference type="Proteomes" id="UP000289738">
    <property type="component" value="Chromosome A05"/>
</dbReference>
<name>A0A445D877_ARAHY</name>
<keyword evidence="3" id="KW-1185">Reference proteome</keyword>
<organism evidence="2 3">
    <name type="scientific">Arachis hypogaea</name>
    <name type="common">Peanut</name>
    <dbReference type="NCBI Taxonomy" id="3818"/>
    <lineage>
        <taxon>Eukaryota</taxon>
        <taxon>Viridiplantae</taxon>
        <taxon>Streptophyta</taxon>
        <taxon>Embryophyta</taxon>
        <taxon>Tracheophyta</taxon>
        <taxon>Spermatophyta</taxon>
        <taxon>Magnoliopsida</taxon>
        <taxon>eudicotyledons</taxon>
        <taxon>Gunneridae</taxon>
        <taxon>Pentapetalae</taxon>
        <taxon>rosids</taxon>
        <taxon>fabids</taxon>
        <taxon>Fabales</taxon>
        <taxon>Fabaceae</taxon>
        <taxon>Papilionoideae</taxon>
        <taxon>50 kb inversion clade</taxon>
        <taxon>dalbergioids sensu lato</taxon>
        <taxon>Dalbergieae</taxon>
        <taxon>Pterocarpus clade</taxon>
        <taxon>Arachis</taxon>
    </lineage>
</organism>
<evidence type="ECO:0000313" key="3">
    <source>
        <dbReference type="Proteomes" id="UP000289738"/>
    </source>
</evidence>
<gene>
    <name evidence="2" type="ORF">Ahy_A05g025111</name>
</gene>
<reference evidence="2 3" key="1">
    <citation type="submission" date="2019-01" db="EMBL/GenBank/DDBJ databases">
        <title>Sequencing of cultivated peanut Arachis hypogaea provides insights into genome evolution and oil improvement.</title>
        <authorList>
            <person name="Chen X."/>
        </authorList>
    </citation>
    <scope>NUCLEOTIDE SEQUENCE [LARGE SCALE GENOMIC DNA]</scope>
    <source>
        <strain evidence="3">cv. Fuhuasheng</strain>
        <tissue evidence="2">Leaves</tissue>
    </source>
</reference>
<accession>A0A445D877</accession>
<proteinExistence type="predicted"/>
<sequence>MNPIPPKLKRPIGRPVKRRRKDPYELEASRTNVTKVKKIFKVTCCKCEETDHNYKTCKGAPATIIRRPTNPNRRTTSRTGSNSGTSNHNADEINVSQSAPQAQNLNINAHQVLSKTANLGKMPNVIIMTPPSSQGFGNFQAPIPPSARAKQPIIRPHQPPPLCRALHH</sequence>
<protein>
    <submittedName>
        <fullName evidence="2">Uncharacterized protein</fullName>
    </submittedName>
</protein>
<evidence type="ECO:0000313" key="2">
    <source>
        <dbReference type="EMBL" id="RYR59261.1"/>
    </source>
</evidence>